<keyword evidence="8 12" id="KW-0406">Ion transport</keyword>
<evidence type="ECO:0000256" key="8">
    <source>
        <dbReference type="ARBA" id="ARBA00023065"/>
    </source>
</evidence>
<evidence type="ECO:0000256" key="9">
    <source>
        <dbReference type="ARBA" id="ARBA00023136"/>
    </source>
</evidence>
<keyword evidence="9 14" id="KW-0472">Membrane</keyword>
<organism evidence="15">
    <name type="scientific">Darwinula stevensoni</name>
    <dbReference type="NCBI Taxonomy" id="69355"/>
    <lineage>
        <taxon>Eukaryota</taxon>
        <taxon>Metazoa</taxon>
        <taxon>Ecdysozoa</taxon>
        <taxon>Arthropoda</taxon>
        <taxon>Crustacea</taxon>
        <taxon>Oligostraca</taxon>
        <taxon>Ostracoda</taxon>
        <taxon>Podocopa</taxon>
        <taxon>Podocopida</taxon>
        <taxon>Darwinulocopina</taxon>
        <taxon>Darwinuloidea</taxon>
        <taxon>Darwinulidae</taxon>
        <taxon>Darwinula</taxon>
    </lineage>
</organism>
<dbReference type="Proteomes" id="UP000677054">
    <property type="component" value="Unassembled WGS sequence"/>
</dbReference>
<protein>
    <submittedName>
        <fullName evidence="15">Uncharacterized protein</fullName>
    </submittedName>
</protein>
<comment type="subcellular location">
    <subcellularLocation>
        <location evidence="1">Membrane</location>
        <topology evidence="1">Multi-pass membrane protein</topology>
    </subcellularLocation>
</comment>
<keyword evidence="3 12" id="KW-0813">Transport</keyword>
<feature type="transmembrane region" description="Helical" evidence="14">
    <location>
        <begin position="610"/>
        <end position="631"/>
    </location>
</feature>
<keyword evidence="4 12" id="KW-0894">Sodium channel</keyword>
<keyword evidence="5 12" id="KW-0812">Transmembrane</keyword>
<dbReference type="GO" id="GO:0015280">
    <property type="term" value="F:ligand-gated sodium channel activity"/>
    <property type="evidence" value="ECO:0007669"/>
    <property type="project" value="TreeGrafter"/>
</dbReference>
<feature type="compositionally biased region" description="Polar residues" evidence="13">
    <location>
        <begin position="664"/>
        <end position="679"/>
    </location>
</feature>
<comment type="similarity">
    <text evidence="2 12">Belongs to the amiloride-sensitive sodium channel (TC 1.A.6) family.</text>
</comment>
<gene>
    <name evidence="15" type="ORF">DSTB1V02_LOCUS7873</name>
</gene>
<evidence type="ECO:0000256" key="5">
    <source>
        <dbReference type="ARBA" id="ARBA00022692"/>
    </source>
</evidence>
<keyword evidence="16" id="KW-1185">Reference proteome</keyword>
<evidence type="ECO:0000256" key="2">
    <source>
        <dbReference type="ARBA" id="ARBA00007193"/>
    </source>
</evidence>
<dbReference type="PRINTS" id="PR01078">
    <property type="entry name" value="AMINACHANNEL"/>
</dbReference>
<dbReference type="AlphaFoldDB" id="A0A7R8XL53"/>
<name>A0A7R8XL53_9CRUS</name>
<dbReference type="EMBL" id="LR901204">
    <property type="protein sequence ID" value="CAD7248050.1"/>
    <property type="molecule type" value="Genomic_DNA"/>
</dbReference>
<evidence type="ECO:0000256" key="4">
    <source>
        <dbReference type="ARBA" id="ARBA00022461"/>
    </source>
</evidence>
<reference evidence="15" key="1">
    <citation type="submission" date="2020-11" db="EMBL/GenBank/DDBJ databases">
        <authorList>
            <person name="Tran Van P."/>
        </authorList>
    </citation>
    <scope>NUCLEOTIDE SEQUENCE</scope>
</reference>
<keyword evidence="11 12" id="KW-0407">Ion channel</keyword>
<evidence type="ECO:0000256" key="12">
    <source>
        <dbReference type="RuleBase" id="RU000679"/>
    </source>
</evidence>
<dbReference type="OrthoDB" id="6021021at2759"/>
<evidence type="ECO:0000313" key="16">
    <source>
        <dbReference type="Proteomes" id="UP000677054"/>
    </source>
</evidence>
<dbReference type="PANTHER" id="PTHR11690:SF248">
    <property type="entry name" value="PICKPOCKET 17, ISOFORM A"/>
    <property type="match status" value="1"/>
</dbReference>
<accession>A0A7R8XL53</accession>
<sequence length="679" mass="76661">MPRMHRRVIPKGNQAMEGCCRKFHLNERRPTKSLWRTIKGTCYNFYLSSSLPGLANARQHTNPMIQRIWIAVFLAGTAVTLYSVSQVVADYLSYPVITYVSMSHARKMTFPAVTLCNSNPIVCFKLGQLRDLLPELWDISGCKISSFSLTPVSWLQSSDLNQEELKNGLDRYLQEVVNTTELALTVVDQGNAYTKNLSLLSLMAGKNKQSRLDSLLKCLLYVAPVEFKARNGSKALDVLISYVIGQGNLTFTKTLSSIDLLSTTTQNSGSIRNYVKLLETFSKVNLELKRKIVNSMESFIWKCTFQGADCLHKDNFQQVIIPQYGTCFMFNTAWNPNDSRGGKRITGKTGEETGLSLELYLNKVNYVRNPTASSVGARVTIHSPNEWPNPIEQGYMVQPNTRNVFALQVVNMSRLGSPYSTDCFSDWKKTEYKPYSKDNPNASLAYSQVQCVRLREKAEIAKKCRCLYPEIQDKFLHNGVSYEGYPTCNISIGSEDQRCIVNEETLLQTLSPICNPSCREIAYDIALSTSFWPAETYFDKLLSRALVNLGYEDAYDRFRDKPDEYQNLLEQLQKGMVKVEIIFRSLNLHVIEEQPKYDLNGMVSNLGGVLGIYLGICAVMLIEIAEFLILLHFNIIRHFFGTVSDGDEPPRNAEGATPSGRVPISTTWPRSTLTNPTRP</sequence>
<feature type="transmembrane region" description="Helical" evidence="14">
    <location>
        <begin position="68"/>
        <end position="89"/>
    </location>
</feature>
<evidence type="ECO:0000256" key="14">
    <source>
        <dbReference type="SAM" id="Phobius"/>
    </source>
</evidence>
<dbReference type="InterPro" id="IPR001873">
    <property type="entry name" value="ENaC"/>
</dbReference>
<evidence type="ECO:0000256" key="10">
    <source>
        <dbReference type="ARBA" id="ARBA00023201"/>
    </source>
</evidence>
<dbReference type="Gene3D" id="2.60.470.10">
    <property type="entry name" value="Acid-sensing ion channels like domains"/>
    <property type="match status" value="1"/>
</dbReference>
<feature type="region of interest" description="Disordered" evidence="13">
    <location>
        <begin position="647"/>
        <end position="679"/>
    </location>
</feature>
<dbReference type="PANTHER" id="PTHR11690">
    <property type="entry name" value="AMILORIDE-SENSITIVE SODIUM CHANNEL-RELATED"/>
    <property type="match status" value="1"/>
</dbReference>
<evidence type="ECO:0000256" key="13">
    <source>
        <dbReference type="SAM" id="MobiDB-lite"/>
    </source>
</evidence>
<keyword evidence="10 12" id="KW-0739">Sodium transport</keyword>
<evidence type="ECO:0000256" key="1">
    <source>
        <dbReference type="ARBA" id="ARBA00004141"/>
    </source>
</evidence>
<evidence type="ECO:0000256" key="11">
    <source>
        <dbReference type="ARBA" id="ARBA00023303"/>
    </source>
</evidence>
<dbReference type="Gene3D" id="1.10.287.770">
    <property type="entry name" value="YojJ-like"/>
    <property type="match status" value="1"/>
</dbReference>
<evidence type="ECO:0000256" key="3">
    <source>
        <dbReference type="ARBA" id="ARBA00022448"/>
    </source>
</evidence>
<evidence type="ECO:0000256" key="7">
    <source>
        <dbReference type="ARBA" id="ARBA00023053"/>
    </source>
</evidence>
<dbReference type="Pfam" id="PF00858">
    <property type="entry name" value="ASC"/>
    <property type="match status" value="1"/>
</dbReference>
<proteinExistence type="inferred from homology"/>
<evidence type="ECO:0000313" key="15">
    <source>
        <dbReference type="EMBL" id="CAD7248050.1"/>
    </source>
</evidence>
<keyword evidence="7" id="KW-0915">Sodium</keyword>
<keyword evidence="6 14" id="KW-1133">Transmembrane helix</keyword>
<dbReference type="GO" id="GO:0005886">
    <property type="term" value="C:plasma membrane"/>
    <property type="evidence" value="ECO:0007669"/>
    <property type="project" value="TreeGrafter"/>
</dbReference>
<evidence type="ECO:0000256" key="6">
    <source>
        <dbReference type="ARBA" id="ARBA00022989"/>
    </source>
</evidence>
<dbReference type="EMBL" id="CAJPEV010001687">
    <property type="protein sequence ID" value="CAG0893868.1"/>
    <property type="molecule type" value="Genomic_DNA"/>
</dbReference>